<dbReference type="RefSeq" id="WP_012198536.1">
    <property type="nucleotide sequence ID" value="NC_010001.1"/>
</dbReference>
<dbReference type="KEGG" id="cpy:Cphy_0505"/>
<dbReference type="Proteomes" id="UP000000370">
    <property type="component" value="Chromosome"/>
</dbReference>
<name>A9KI58_LACP7</name>
<accession>A9KI58</accession>
<dbReference type="STRING" id="357809.Cphy_0505"/>
<protein>
    <recommendedName>
        <fullName evidence="3">Radical SAM protein</fullName>
    </recommendedName>
</protein>
<dbReference type="AlphaFoldDB" id="A9KI58"/>
<reference evidence="2" key="1">
    <citation type="submission" date="2007-11" db="EMBL/GenBank/DDBJ databases">
        <title>Complete genome sequence of Clostridium phytofermentans ISDg.</title>
        <authorList>
            <person name="Leschine S.B."/>
            <person name="Warnick T.A."/>
            <person name="Blanchard J.L."/>
            <person name="Schnell D.J."/>
            <person name="Petit E.L."/>
            <person name="LaTouf W.G."/>
            <person name="Copeland A."/>
            <person name="Lucas S."/>
            <person name="Lapidus A."/>
            <person name="Barry K."/>
            <person name="Glavina del Rio T."/>
            <person name="Dalin E."/>
            <person name="Tice H."/>
            <person name="Pitluck S."/>
            <person name="Kiss H."/>
            <person name="Brettin T."/>
            <person name="Bruce D."/>
            <person name="Detter J.C."/>
            <person name="Han C."/>
            <person name="Kuske C."/>
            <person name="Schmutz J."/>
            <person name="Larimer F."/>
            <person name="Land M."/>
            <person name="Hauser L."/>
            <person name="Kyrpides N."/>
            <person name="Kim E.A."/>
            <person name="Richardson P."/>
        </authorList>
    </citation>
    <scope>NUCLEOTIDE SEQUENCE [LARGE SCALE GENOMIC DNA]</scope>
    <source>
        <strain evidence="2">ATCC 700394 / DSM 18823 / ISDg</strain>
    </source>
</reference>
<dbReference type="eggNOG" id="COG1032">
    <property type="taxonomic scope" value="Bacteria"/>
</dbReference>
<gene>
    <name evidence="1" type="ordered locus">Cphy_0505</name>
</gene>
<evidence type="ECO:0008006" key="3">
    <source>
        <dbReference type="Google" id="ProtNLM"/>
    </source>
</evidence>
<organism evidence="1 2">
    <name type="scientific">Lachnoclostridium phytofermentans (strain ATCC 700394 / DSM 18823 / ISDg)</name>
    <name type="common">Clostridium phytofermentans</name>
    <dbReference type="NCBI Taxonomy" id="357809"/>
    <lineage>
        <taxon>Bacteria</taxon>
        <taxon>Bacillati</taxon>
        <taxon>Bacillota</taxon>
        <taxon>Clostridia</taxon>
        <taxon>Lachnospirales</taxon>
        <taxon>Lachnospiraceae</taxon>
    </lineage>
</organism>
<evidence type="ECO:0000313" key="2">
    <source>
        <dbReference type="Proteomes" id="UP000000370"/>
    </source>
</evidence>
<keyword evidence="2" id="KW-1185">Reference proteome</keyword>
<evidence type="ECO:0000313" key="1">
    <source>
        <dbReference type="EMBL" id="ABX40892.1"/>
    </source>
</evidence>
<dbReference type="HOGENOM" id="CLU_1729620_0_0_9"/>
<sequence length="166" mass="19334">MPNIAIMKISTYHKAQGHDVDWYNPVIDIMDTDILYECQLFNFTAPYQYYPVRAKIIRGGTGVDIKSHLPKEIEQILELDYSLYPDCDYSMQFFSRGCIRNCHFCVVRDKEGYIHEVEPMLLNPKGKHIEVLDNNFFANPNWNKAVDYIINTGQKVSLHGVDYGYL</sequence>
<dbReference type="EMBL" id="CP000885">
    <property type="protein sequence ID" value="ABX40892.1"/>
    <property type="molecule type" value="Genomic_DNA"/>
</dbReference>
<proteinExistence type="predicted"/>